<reference evidence="2" key="1">
    <citation type="journal article" date="2021" name="Nat. Commun.">
        <title>Genetic determinants of endophytism in the Arabidopsis root mycobiome.</title>
        <authorList>
            <person name="Mesny F."/>
            <person name="Miyauchi S."/>
            <person name="Thiergart T."/>
            <person name="Pickel B."/>
            <person name="Atanasova L."/>
            <person name="Karlsson M."/>
            <person name="Huettel B."/>
            <person name="Barry K.W."/>
            <person name="Haridas S."/>
            <person name="Chen C."/>
            <person name="Bauer D."/>
            <person name="Andreopoulos W."/>
            <person name="Pangilinan J."/>
            <person name="LaButti K."/>
            <person name="Riley R."/>
            <person name="Lipzen A."/>
            <person name="Clum A."/>
            <person name="Drula E."/>
            <person name="Henrissat B."/>
            <person name="Kohler A."/>
            <person name="Grigoriev I.V."/>
            <person name="Martin F.M."/>
            <person name="Hacquard S."/>
        </authorList>
    </citation>
    <scope>NUCLEOTIDE SEQUENCE</scope>
    <source>
        <strain evidence="2">MPI-SDFR-AT-0117</strain>
    </source>
</reference>
<proteinExistence type="predicted"/>
<comment type="caution">
    <text evidence="2">The sequence shown here is derived from an EMBL/GenBank/DDBJ whole genome shotgun (WGS) entry which is preliminary data.</text>
</comment>
<dbReference type="EMBL" id="JAGSXJ010000020">
    <property type="protein sequence ID" value="KAH6679943.1"/>
    <property type="molecule type" value="Genomic_DNA"/>
</dbReference>
<keyword evidence="1" id="KW-0732">Signal</keyword>
<name>A0A9P8V699_9PEZI</name>
<dbReference type="Proteomes" id="UP000770015">
    <property type="component" value="Unassembled WGS sequence"/>
</dbReference>
<dbReference type="OrthoDB" id="3598923at2759"/>
<gene>
    <name evidence="2" type="ORF">F5X68DRAFT_234463</name>
</gene>
<evidence type="ECO:0000313" key="2">
    <source>
        <dbReference type="EMBL" id="KAH6679943.1"/>
    </source>
</evidence>
<feature type="signal peptide" evidence="1">
    <location>
        <begin position="1"/>
        <end position="19"/>
    </location>
</feature>
<protein>
    <submittedName>
        <fullName evidence="2">Uncharacterized protein</fullName>
    </submittedName>
</protein>
<dbReference type="AlphaFoldDB" id="A0A9P8V699"/>
<organism evidence="2 3">
    <name type="scientific">Plectosphaerella plurivora</name>
    <dbReference type="NCBI Taxonomy" id="936078"/>
    <lineage>
        <taxon>Eukaryota</taxon>
        <taxon>Fungi</taxon>
        <taxon>Dikarya</taxon>
        <taxon>Ascomycota</taxon>
        <taxon>Pezizomycotina</taxon>
        <taxon>Sordariomycetes</taxon>
        <taxon>Hypocreomycetidae</taxon>
        <taxon>Glomerellales</taxon>
        <taxon>Plectosphaerellaceae</taxon>
        <taxon>Plectosphaerella</taxon>
    </lineage>
</organism>
<sequence length="108" mass="11392">MQLSHLLSAALAAATGASAFALDTFSGPGCTGNKQYVNIYDNTCGTWMNGFQSYRVIYYGGSNQNAKICKASSCHTCFSYNAGRDSNFQKGPCYTPGGGLNSLGSFTI</sequence>
<accession>A0A9P8V699</accession>
<evidence type="ECO:0000256" key="1">
    <source>
        <dbReference type="SAM" id="SignalP"/>
    </source>
</evidence>
<feature type="chain" id="PRO_5040182081" evidence="1">
    <location>
        <begin position="20"/>
        <end position="108"/>
    </location>
</feature>
<keyword evidence="3" id="KW-1185">Reference proteome</keyword>
<evidence type="ECO:0000313" key="3">
    <source>
        <dbReference type="Proteomes" id="UP000770015"/>
    </source>
</evidence>